<evidence type="ECO:0000313" key="1">
    <source>
        <dbReference type="EMBL" id="OUC44483.1"/>
    </source>
</evidence>
<comment type="caution">
    <text evidence="1">The sequence shown here is derived from an EMBL/GenBank/DDBJ whole genome shotgun (WGS) entry which is preliminary data.</text>
</comment>
<protein>
    <submittedName>
        <fullName evidence="1">Uncharacterized protein</fullName>
    </submittedName>
</protein>
<gene>
    <name evidence="1" type="ORF">D917_09067</name>
</gene>
<dbReference type="Proteomes" id="UP000243006">
    <property type="component" value="Unassembled WGS sequence"/>
</dbReference>
<organism evidence="1 2">
    <name type="scientific">Trichinella nativa</name>
    <dbReference type="NCBI Taxonomy" id="6335"/>
    <lineage>
        <taxon>Eukaryota</taxon>
        <taxon>Metazoa</taxon>
        <taxon>Ecdysozoa</taxon>
        <taxon>Nematoda</taxon>
        <taxon>Enoplea</taxon>
        <taxon>Dorylaimia</taxon>
        <taxon>Trichinellida</taxon>
        <taxon>Trichinellidae</taxon>
        <taxon>Trichinella</taxon>
    </lineage>
</organism>
<proteinExistence type="predicted"/>
<dbReference type="AlphaFoldDB" id="A0A1Y3EH67"/>
<evidence type="ECO:0000313" key="2">
    <source>
        <dbReference type="Proteomes" id="UP000243006"/>
    </source>
</evidence>
<reference evidence="1 2" key="1">
    <citation type="submission" date="2015-04" db="EMBL/GenBank/DDBJ databases">
        <title>Draft genome of the roundworm Trichinella nativa.</title>
        <authorList>
            <person name="Mitreva M."/>
        </authorList>
    </citation>
    <scope>NUCLEOTIDE SEQUENCE [LARGE SCALE GENOMIC DNA]</scope>
    <source>
        <strain evidence="1 2">ISS45</strain>
    </source>
</reference>
<accession>A0A1Y3EH67</accession>
<sequence length="37" mass="4210">MTGLFWNCNCKIQNCSVTTVNSTHCAKYGHVEIQFQC</sequence>
<dbReference type="EMBL" id="LVZM01012520">
    <property type="protein sequence ID" value="OUC44483.1"/>
    <property type="molecule type" value="Genomic_DNA"/>
</dbReference>
<name>A0A1Y3EH67_9BILA</name>